<reference evidence="6 7" key="1">
    <citation type="submission" date="2020-02" db="EMBL/GenBank/DDBJ databases">
        <title>Draft genome sequence of Lactococcus sp. Hs20B0-1.</title>
        <authorList>
            <person name="Noda S."/>
            <person name="Yuki M."/>
            <person name="Ohkuma M."/>
        </authorList>
    </citation>
    <scope>NUCLEOTIDE SEQUENCE [LARGE SCALE GENOMIC DNA]</scope>
    <source>
        <strain evidence="6 7">Hs20B0-1</strain>
    </source>
</reference>
<dbReference type="EMBL" id="BLLH01000008">
    <property type="protein sequence ID" value="GFH40997.1"/>
    <property type="molecule type" value="Genomic_DNA"/>
</dbReference>
<keyword evidence="2" id="KW-0813">Transport</keyword>
<evidence type="ECO:0000313" key="7">
    <source>
        <dbReference type="Proteomes" id="UP000475928"/>
    </source>
</evidence>
<dbReference type="PANTHER" id="PTHR46743">
    <property type="entry name" value="TEICHOIC ACIDS EXPORT ATP-BINDING PROTEIN TAGH"/>
    <property type="match status" value="1"/>
</dbReference>
<comment type="similarity">
    <text evidence="1">Belongs to the ABC transporter superfamily.</text>
</comment>
<dbReference type="InterPro" id="IPR003439">
    <property type="entry name" value="ABC_transporter-like_ATP-bd"/>
</dbReference>
<dbReference type="PANTHER" id="PTHR46743:SF2">
    <property type="entry name" value="TEICHOIC ACIDS EXPORT ATP-BINDING PROTEIN TAGH"/>
    <property type="match status" value="1"/>
</dbReference>
<evidence type="ECO:0000256" key="3">
    <source>
        <dbReference type="ARBA" id="ARBA00022741"/>
    </source>
</evidence>
<evidence type="ECO:0000313" key="6">
    <source>
        <dbReference type="EMBL" id="GFH40997.1"/>
    </source>
</evidence>
<gene>
    <name evidence="6" type="primary">rgpD</name>
    <name evidence="6" type="ORF">Hs20B_13950</name>
</gene>
<feature type="domain" description="ABC transporter" evidence="5">
    <location>
        <begin position="32"/>
        <end position="256"/>
    </location>
</feature>
<dbReference type="SMART" id="SM00382">
    <property type="entry name" value="AAA"/>
    <property type="match status" value="1"/>
</dbReference>
<evidence type="ECO:0000256" key="1">
    <source>
        <dbReference type="ARBA" id="ARBA00005417"/>
    </source>
</evidence>
<sequence>MTEINETKKEIAVKVTHVQKSFKLPTEATTSLRNTLVNRFRGIKGFREQEVLKDISFEVEKGDFFGIVGRNGSGKSTLLKIISQIYVPEKGAVDINGRLVSFIELGVGFNPELTGHENVYLNGAMLGFSTQEIDDMYQDIVDFAELHEFMNQKLKNYSSGMQVRLAFSVAIQAKSDILVLDEILAVGDEAFQRKCSEYFLQAKKEGKTIILVTHDMGSVRKFCNKAIMIKNGEIVASGDPSEVAGVYTSANFEKLDPTEEDNEETSKYKSGCNEKVPMFELELLSKEVLTSSDELSFKITYDIKEAIPSGVGFSIVDTSSGGGLSIIDDGCVRQEIFTPWTNEATVVEKVYTLPLKSFNNRDFKILATVFTGSNMKGDYQPIAFVGMDRGLNFFLREDDGLFGPLLREQGRFI</sequence>
<dbReference type="PROSITE" id="PS00211">
    <property type="entry name" value="ABC_TRANSPORTER_1"/>
    <property type="match status" value="1"/>
</dbReference>
<dbReference type="Pfam" id="PF00005">
    <property type="entry name" value="ABC_tran"/>
    <property type="match status" value="1"/>
</dbReference>
<dbReference type="RefSeq" id="WP_172357063.1">
    <property type="nucleotide sequence ID" value="NZ_BLLH01000008.1"/>
</dbReference>
<proteinExistence type="inferred from homology"/>
<dbReference type="GO" id="GO:0140359">
    <property type="term" value="F:ABC-type transporter activity"/>
    <property type="evidence" value="ECO:0007669"/>
    <property type="project" value="InterPro"/>
</dbReference>
<evidence type="ECO:0000259" key="5">
    <source>
        <dbReference type="PROSITE" id="PS50893"/>
    </source>
</evidence>
<dbReference type="InterPro" id="IPR027417">
    <property type="entry name" value="P-loop_NTPase"/>
</dbReference>
<accession>A0A6A0BB18</accession>
<name>A0A6A0BB18_9LACT</name>
<dbReference type="InterPro" id="IPR017871">
    <property type="entry name" value="ABC_transporter-like_CS"/>
</dbReference>
<comment type="caution">
    <text evidence="6">The sequence shown here is derived from an EMBL/GenBank/DDBJ whole genome shotgun (WGS) entry which is preliminary data.</text>
</comment>
<evidence type="ECO:0000256" key="4">
    <source>
        <dbReference type="ARBA" id="ARBA00022840"/>
    </source>
</evidence>
<dbReference type="GO" id="GO:0005524">
    <property type="term" value="F:ATP binding"/>
    <property type="evidence" value="ECO:0007669"/>
    <property type="project" value="UniProtKB-KW"/>
</dbReference>
<dbReference type="InterPro" id="IPR050683">
    <property type="entry name" value="Bact_Polysacc_Export_ATP-bd"/>
</dbReference>
<dbReference type="GO" id="GO:0016887">
    <property type="term" value="F:ATP hydrolysis activity"/>
    <property type="evidence" value="ECO:0007669"/>
    <property type="project" value="InterPro"/>
</dbReference>
<evidence type="ECO:0000256" key="2">
    <source>
        <dbReference type="ARBA" id="ARBA00022448"/>
    </source>
</evidence>
<dbReference type="CDD" id="cd03220">
    <property type="entry name" value="ABC_KpsT_Wzt"/>
    <property type="match status" value="1"/>
</dbReference>
<dbReference type="SUPFAM" id="SSF52540">
    <property type="entry name" value="P-loop containing nucleoside triphosphate hydrolases"/>
    <property type="match status" value="1"/>
</dbReference>
<dbReference type="AlphaFoldDB" id="A0A6A0BB18"/>
<keyword evidence="4 6" id="KW-0067">ATP-binding</keyword>
<dbReference type="Proteomes" id="UP000475928">
    <property type="component" value="Unassembled WGS sequence"/>
</dbReference>
<dbReference type="InterPro" id="IPR003593">
    <property type="entry name" value="AAA+_ATPase"/>
</dbReference>
<dbReference type="GO" id="GO:0016020">
    <property type="term" value="C:membrane"/>
    <property type="evidence" value="ECO:0007669"/>
    <property type="project" value="InterPro"/>
</dbReference>
<dbReference type="PROSITE" id="PS50893">
    <property type="entry name" value="ABC_TRANSPORTER_2"/>
    <property type="match status" value="1"/>
</dbReference>
<dbReference type="Gene3D" id="3.40.50.300">
    <property type="entry name" value="P-loop containing nucleotide triphosphate hydrolases"/>
    <property type="match status" value="1"/>
</dbReference>
<organism evidence="6 7">
    <name type="scientific">Pseudolactococcus insecticola</name>
    <dbReference type="NCBI Taxonomy" id="2709158"/>
    <lineage>
        <taxon>Bacteria</taxon>
        <taxon>Bacillati</taxon>
        <taxon>Bacillota</taxon>
        <taxon>Bacilli</taxon>
        <taxon>Lactobacillales</taxon>
        <taxon>Streptococcaceae</taxon>
        <taxon>Pseudolactococcus</taxon>
    </lineage>
</organism>
<dbReference type="InterPro" id="IPR015860">
    <property type="entry name" value="ABC_transpr_TagH-like"/>
</dbReference>
<keyword evidence="3" id="KW-0547">Nucleotide-binding</keyword>
<keyword evidence="7" id="KW-1185">Reference proteome</keyword>
<protein>
    <submittedName>
        <fullName evidence="6">ABC transporter ATP-binding protein</fullName>
    </submittedName>
</protein>